<evidence type="ECO:0000313" key="9">
    <source>
        <dbReference type="EMBL" id="RKQ90290.1"/>
    </source>
</evidence>
<organism evidence="9 10">
    <name type="scientific">Solirubrobacter pauli</name>
    <dbReference type="NCBI Taxonomy" id="166793"/>
    <lineage>
        <taxon>Bacteria</taxon>
        <taxon>Bacillati</taxon>
        <taxon>Actinomycetota</taxon>
        <taxon>Thermoleophilia</taxon>
        <taxon>Solirubrobacterales</taxon>
        <taxon>Solirubrobacteraceae</taxon>
        <taxon>Solirubrobacter</taxon>
    </lineage>
</organism>
<evidence type="ECO:0000256" key="1">
    <source>
        <dbReference type="ARBA" id="ARBA00004651"/>
    </source>
</evidence>
<evidence type="ECO:0000259" key="8">
    <source>
        <dbReference type="PROSITE" id="PS50850"/>
    </source>
</evidence>
<dbReference type="Proteomes" id="UP000278962">
    <property type="component" value="Unassembled WGS sequence"/>
</dbReference>
<feature type="domain" description="Major facilitator superfamily (MFS) profile" evidence="8">
    <location>
        <begin position="2"/>
        <end position="470"/>
    </location>
</feature>
<evidence type="ECO:0000313" key="10">
    <source>
        <dbReference type="Proteomes" id="UP000278962"/>
    </source>
</evidence>
<protein>
    <submittedName>
        <fullName evidence="9">MFS transporter</fullName>
    </submittedName>
</protein>
<dbReference type="RefSeq" id="WP_170178745.1">
    <property type="nucleotide sequence ID" value="NZ_RBIL01000001.1"/>
</dbReference>
<dbReference type="GO" id="GO:0005886">
    <property type="term" value="C:plasma membrane"/>
    <property type="evidence" value="ECO:0007669"/>
    <property type="project" value="UniProtKB-SubCell"/>
</dbReference>
<dbReference type="CDD" id="cd17321">
    <property type="entry name" value="MFS_MMR_MDR_like"/>
    <property type="match status" value="1"/>
</dbReference>
<feature type="transmembrane region" description="Helical" evidence="7">
    <location>
        <begin position="37"/>
        <end position="56"/>
    </location>
</feature>
<dbReference type="EMBL" id="RBIL01000001">
    <property type="protein sequence ID" value="RKQ90290.1"/>
    <property type="molecule type" value="Genomic_DNA"/>
</dbReference>
<dbReference type="Pfam" id="PF07690">
    <property type="entry name" value="MFS_1"/>
    <property type="match status" value="1"/>
</dbReference>
<keyword evidence="4 7" id="KW-0812">Transmembrane</keyword>
<feature type="transmembrane region" description="Helical" evidence="7">
    <location>
        <begin position="93"/>
        <end position="116"/>
    </location>
</feature>
<name>A0A660L8M6_9ACTN</name>
<feature type="transmembrane region" description="Helical" evidence="7">
    <location>
        <begin position="336"/>
        <end position="358"/>
    </location>
</feature>
<dbReference type="Gene3D" id="1.20.1720.10">
    <property type="entry name" value="Multidrug resistance protein D"/>
    <property type="match status" value="1"/>
</dbReference>
<dbReference type="AlphaFoldDB" id="A0A660L8M6"/>
<dbReference type="PANTHER" id="PTHR42718">
    <property type="entry name" value="MAJOR FACILITATOR SUPERFAMILY MULTIDRUG TRANSPORTER MFSC"/>
    <property type="match status" value="1"/>
</dbReference>
<feature type="transmembrane region" description="Helical" evidence="7">
    <location>
        <begin position="269"/>
        <end position="286"/>
    </location>
</feature>
<evidence type="ECO:0000256" key="5">
    <source>
        <dbReference type="ARBA" id="ARBA00022989"/>
    </source>
</evidence>
<gene>
    <name evidence="9" type="ORF">C8N24_0090</name>
</gene>
<dbReference type="InterPro" id="IPR005829">
    <property type="entry name" value="Sugar_transporter_CS"/>
</dbReference>
<feature type="transmembrane region" description="Helical" evidence="7">
    <location>
        <begin position="306"/>
        <end position="330"/>
    </location>
</feature>
<keyword evidence="6 7" id="KW-0472">Membrane</keyword>
<dbReference type="GO" id="GO:0022857">
    <property type="term" value="F:transmembrane transporter activity"/>
    <property type="evidence" value="ECO:0007669"/>
    <property type="project" value="InterPro"/>
</dbReference>
<dbReference type="PANTHER" id="PTHR42718:SF46">
    <property type="entry name" value="BLR6921 PROTEIN"/>
    <property type="match status" value="1"/>
</dbReference>
<reference evidence="9 10" key="1">
    <citation type="submission" date="2018-10" db="EMBL/GenBank/DDBJ databases">
        <title>Genomic Encyclopedia of Archaeal and Bacterial Type Strains, Phase II (KMG-II): from individual species to whole genera.</title>
        <authorList>
            <person name="Goeker M."/>
        </authorList>
    </citation>
    <scope>NUCLEOTIDE SEQUENCE [LARGE SCALE GENOMIC DNA]</scope>
    <source>
        <strain evidence="9 10">DSM 14954</strain>
    </source>
</reference>
<feature type="transmembrane region" description="Helical" evidence="7">
    <location>
        <begin position="128"/>
        <end position="149"/>
    </location>
</feature>
<dbReference type="PROSITE" id="PS00216">
    <property type="entry name" value="SUGAR_TRANSPORT_1"/>
    <property type="match status" value="1"/>
</dbReference>
<keyword evidence="2" id="KW-0813">Transport</keyword>
<sequence>MVVALPCVAQFVIVLDVTIVAIALPVVQSDLGLSTTLLGWVVTVYPLVFGGCLLAAGRVADRFGRRRTFVSGLVVFGGASLACALAPSGSLLLVGRAVQGVGAALVSPAALALVTAARPSGAARGRALGWWTAAAAGGGASGWVLGGLLSGWLDWRWVFLINVPVCLAAAILAPRVLAESRAAASGERAVAGGAPAVAGDTATGGHRAVAGDTATDGQRAATGGEPGAARIRGARGAAAAIDLPGAAFVTLGVGALVLALSFIADGGPWLAALVVAATLLLTLTRIERRAAHPLLDKRLLGRRAVLAPNGVAAVLTATTTPPMLLCTLHAQHELGLSPALAGLLFPPFNLAVIAASLLGPRIRRGAIPGGLLAIGAGGALLAVHLSIPTMLIAFVVMGAGLGVASVASTARGTEAVGPDDQGLASALLATSAQLGTALGLAVFLPTGFVAAAALAFIIAVSWQGLDMEVRGERRPRCATG</sequence>
<dbReference type="Gene3D" id="1.20.1250.20">
    <property type="entry name" value="MFS general substrate transporter like domains"/>
    <property type="match status" value="1"/>
</dbReference>
<keyword evidence="10" id="KW-1185">Reference proteome</keyword>
<dbReference type="InterPro" id="IPR020846">
    <property type="entry name" value="MFS_dom"/>
</dbReference>
<feature type="transmembrane region" description="Helical" evidence="7">
    <location>
        <begin position="365"/>
        <end position="385"/>
    </location>
</feature>
<feature type="transmembrane region" description="Helical" evidence="7">
    <location>
        <begin position="240"/>
        <end position="263"/>
    </location>
</feature>
<evidence type="ECO:0000256" key="3">
    <source>
        <dbReference type="ARBA" id="ARBA00022475"/>
    </source>
</evidence>
<dbReference type="InterPro" id="IPR036259">
    <property type="entry name" value="MFS_trans_sf"/>
</dbReference>
<keyword evidence="5 7" id="KW-1133">Transmembrane helix</keyword>
<keyword evidence="3" id="KW-1003">Cell membrane</keyword>
<dbReference type="InterPro" id="IPR011701">
    <property type="entry name" value="MFS"/>
</dbReference>
<evidence type="ECO:0000256" key="6">
    <source>
        <dbReference type="ARBA" id="ARBA00023136"/>
    </source>
</evidence>
<evidence type="ECO:0000256" key="7">
    <source>
        <dbReference type="SAM" id="Phobius"/>
    </source>
</evidence>
<proteinExistence type="predicted"/>
<evidence type="ECO:0000256" key="2">
    <source>
        <dbReference type="ARBA" id="ARBA00022448"/>
    </source>
</evidence>
<evidence type="ECO:0000256" key="4">
    <source>
        <dbReference type="ARBA" id="ARBA00022692"/>
    </source>
</evidence>
<feature type="transmembrane region" description="Helical" evidence="7">
    <location>
        <begin position="155"/>
        <end position="178"/>
    </location>
</feature>
<accession>A0A660L8M6</accession>
<dbReference type="PROSITE" id="PS50850">
    <property type="entry name" value="MFS"/>
    <property type="match status" value="1"/>
</dbReference>
<comment type="subcellular location">
    <subcellularLocation>
        <location evidence="1">Cell membrane</location>
        <topology evidence="1">Multi-pass membrane protein</topology>
    </subcellularLocation>
</comment>
<comment type="caution">
    <text evidence="9">The sequence shown here is derived from an EMBL/GenBank/DDBJ whole genome shotgun (WGS) entry which is preliminary data.</text>
</comment>
<dbReference type="SUPFAM" id="SSF103473">
    <property type="entry name" value="MFS general substrate transporter"/>
    <property type="match status" value="1"/>
</dbReference>
<feature type="transmembrane region" description="Helical" evidence="7">
    <location>
        <begin position="448"/>
        <end position="465"/>
    </location>
</feature>
<feature type="transmembrane region" description="Helical" evidence="7">
    <location>
        <begin position="68"/>
        <end position="87"/>
    </location>
</feature>